<dbReference type="CDD" id="cd00055">
    <property type="entry name" value="EGF_Lam"/>
    <property type="match status" value="6"/>
</dbReference>
<dbReference type="Pfam" id="PF00055">
    <property type="entry name" value="Laminin_N"/>
    <property type="match status" value="1"/>
</dbReference>
<dbReference type="PANTHER" id="PTHR10574:SF268">
    <property type="entry name" value="LAMININ SUBUNIT BETA-3"/>
    <property type="match status" value="1"/>
</dbReference>
<evidence type="ECO:0000256" key="5">
    <source>
        <dbReference type="ARBA" id="ARBA00022737"/>
    </source>
</evidence>
<feature type="disulfide bond" evidence="12">
    <location>
        <begin position="424"/>
        <end position="441"/>
    </location>
</feature>
<evidence type="ECO:0000256" key="8">
    <source>
        <dbReference type="ARBA" id="ARBA00023054"/>
    </source>
</evidence>
<dbReference type="FunFam" id="2.60.120.260:FF:000073">
    <property type="entry name" value="Laminin subunit beta 3"/>
    <property type="match status" value="1"/>
</dbReference>
<dbReference type="PROSITE" id="PS51117">
    <property type="entry name" value="LAMININ_NTER"/>
    <property type="match status" value="1"/>
</dbReference>
<keyword evidence="6" id="KW-0084">Basement membrane</keyword>
<dbReference type="PROSITE" id="PS01248">
    <property type="entry name" value="EGF_LAM_1"/>
    <property type="match status" value="2"/>
</dbReference>
<feature type="coiled-coil region" evidence="13">
    <location>
        <begin position="1108"/>
        <end position="1138"/>
    </location>
</feature>
<name>A0A3Q2XH12_HIPCM</name>
<keyword evidence="19" id="KW-1185">Reference proteome</keyword>
<evidence type="ECO:0000256" key="12">
    <source>
        <dbReference type="PROSITE-ProRule" id="PRU00460"/>
    </source>
</evidence>
<comment type="caution">
    <text evidence="12">Lacks conserved residue(s) required for the propagation of feature annotation.</text>
</comment>
<evidence type="ECO:0000256" key="3">
    <source>
        <dbReference type="ARBA" id="ARBA00022530"/>
    </source>
</evidence>
<evidence type="ECO:0000313" key="18">
    <source>
        <dbReference type="Ensembl" id="ENSHCOP00000003668.1"/>
    </source>
</evidence>
<feature type="disulfide bond" evidence="12">
    <location>
        <begin position="492"/>
        <end position="501"/>
    </location>
</feature>
<dbReference type="Gene3D" id="2.60.120.260">
    <property type="entry name" value="Galactose-binding domain-like"/>
    <property type="match status" value="1"/>
</dbReference>
<dbReference type="SUPFAM" id="SSF58104">
    <property type="entry name" value="Methyl-accepting chemotaxis protein (MCP) signaling domain"/>
    <property type="match status" value="1"/>
</dbReference>
<evidence type="ECO:0000256" key="11">
    <source>
        <dbReference type="ARBA" id="ARBA00023292"/>
    </source>
</evidence>
<accession>A0A3Q2XH12</accession>
<comment type="subcellular location">
    <subcellularLocation>
        <location evidence="1">Secreted</location>
        <location evidence="1">Extracellular space</location>
        <location evidence="1">Extracellular matrix</location>
        <location evidence="1">Basement membrane</location>
    </subcellularLocation>
</comment>
<dbReference type="PANTHER" id="PTHR10574">
    <property type="entry name" value="NETRIN/LAMININ-RELATED"/>
    <property type="match status" value="1"/>
</dbReference>
<dbReference type="GO" id="GO:0016477">
    <property type="term" value="P:cell migration"/>
    <property type="evidence" value="ECO:0007669"/>
    <property type="project" value="TreeGrafter"/>
</dbReference>
<feature type="domain" description="Laminin N-terminal" evidence="17">
    <location>
        <begin position="21"/>
        <end position="248"/>
    </location>
</feature>
<dbReference type="OrthoDB" id="8545473at2759"/>
<dbReference type="PROSITE" id="PS50027">
    <property type="entry name" value="EGF_LAM_2"/>
    <property type="match status" value="4"/>
</dbReference>
<sequence>MMLLLLLTAVATVSHAQTDCRQGACYPRSSDLLVGRADQLHASSTCGLTGPEVYCTPYQQRKMKCCPCDSRNPNGPLAHTVKEVLSTAGPERWWQSIKEVAPVTFQLDLNNLFKLDNLILKFKGPRPSALVIEKSLDNGRTWQPAFYLATDCQKSFPGISTASPVTEEQKYCFTLPPTETNPYQDHTIEFSPLQHYPYLPDPSNPKIKDATGLTGLRVTLAELGEVPRQPGRSLSRFFALKEMKVMGSCMCHGHASHCLLEAVNKVSPQCDCQHNTAGVNCERCDELYNDLPWRPAEEGNTHTCRRCECNNHAQRCRFDQVLYEASGRRSGGVCEGCLHHTTGPHCDQCVPGYQPNPNSQMDRPDACIRCVCNAEGTVNGGRCDDNTGLCQCKMNVEGPRCDRCKRGYYGLSASNPLGCTKCSCFPEGSLSDICDSVTGQCPCRPHFHGLTCESCARGYWKSPQFQRCELCNCDPTRSFSDTCDQLSGQCQCRPGFGGQKCTDCPANSYGDPLIGCKPCLCDPEGTQVCNKQTGSCLCRPGITGARCDSCMRGRCDSFPNCKMCPSCFFSLDTQRQSFGLALEKFTLKIPSRPGGSGDLGNLEPRIRALEARLNFIRLSISLPPSSTRQIDDALFQLKKLREQVDNVNNGLSPLPPKPDPSKELDKLQVLLDTLIVEYNIKKEAMKNTINPSNTGAFNTIKNAYDESADAAKKVDTTKKTVKESADAREDTLDLQEKEYPNNTREVNKLNQSMASRPDLTPVAKKVCGSVRSEPCTPLMCEGGDLCPPEGTLPCEKGSTCVGALPLGKRADADVKDVKDRLENLSNKITEAAEKLQNTQDNTNGMRQSTDDLSNKIREARNDLEDDLREAKDIVKELKDFLSDPSSNLTHIQDVSDRILKTKLPFSPDSLKKKLDELKNLAENLPDSTSILSKSEPQLDAARKLLQEAQDTRDTALGVKDDVDELLAGFDSVEDSLTDMEDKLQNSMDSIDNLNRTLTKAKNQLKPAEKTLDDVSSVMNPIKPQLDELKDLLRDGAEQAEDAQETADQAADEAADADKELLTVQEQFDLLKNKATSGQPPGGAGPGDEQLTKLMKDAGNLANTTDGMLKALEGKADSLKQLQDEILQKSSKLEGLDAKLKDLVAQLQKKGHDLSTCQG</sequence>
<evidence type="ECO:0000313" key="19">
    <source>
        <dbReference type="Proteomes" id="UP000264820"/>
    </source>
</evidence>
<dbReference type="Pfam" id="PF24973">
    <property type="entry name" value="EGF_LMN_ATRN"/>
    <property type="match status" value="1"/>
</dbReference>
<dbReference type="GO" id="GO:0034446">
    <property type="term" value="P:substrate adhesion-dependent cell spreading"/>
    <property type="evidence" value="ECO:0007669"/>
    <property type="project" value="TreeGrafter"/>
</dbReference>
<dbReference type="SMART" id="SM00181">
    <property type="entry name" value="EGF"/>
    <property type="match status" value="6"/>
</dbReference>
<evidence type="ECO:0000256" key="14">
    <source>
        <dbReference type="SAM" id="MobiDB-lite"/>
    </source>
</evidence>
<feature type="domain" description="Laminin EGF-like" evidence="16">
    <location>
        <begin position="370"/>
        <end position="421"/>
    </location>
</feature>
<feature type="coiled-coil region" evidence="13">
    <location>
        <begin position="807"/>
        <end position="880"/>
    </location>
</feature>
<keyword evidence="3" id="KW-0272">Extracellular matrix</keyword>
<evidence type="ECO:0000256" key="13">
    <source>
        <dbReference type="SAM" id="Coils"/>
    </source>
</evidence>
<dbReference type="SMART" id="SM00180">
    <property type="entry name" value="EGF_Lam"/>
    <property type="match status" value="6"/>
</dbReference>
<dbReference type="Pfam" id="PF00053">
    <property type="entry name" value="EGF_laminin"/>
    <property type="match status" value="5"/>
</dbReference>
<keyword evidence="2" id="KW-0964">Secreted</keyword>
<evidence type="ECO:0000256" key="2">
    <source>
        <dbReference type="ARBA" id="ARBA00022525"/>
    </source>
</evidence>
<dbReference type="SMART" id="SM00136">
    <property type="entry name" value="LamNT"/>
    <property type="match status" value="1"/>
</dbReference>
<dbReference type="GeneTree" id="ENSGT00940000165244"/>
<dbReference type="OMA" id="MCPSCFF"/>
<dbReference type="FunFam" id="2.10.25.10:FF:000084">
    <property type="entry name" value="Laminin subunit alpha 3"/>
    <property type="match status" value="1"/>
</dbReference>
<dbReference type="FunFam" id="2.10.25.10:FF:000082">
    <property type="entry name" value="Laminin subunit alpha 1"/>
    <property type="match status" value="1"/>
</dbReference>
<evidence type="ECO:0000256" key="15">
    <source>
        <dbReference type="SAM" id="SignalP"/>
    </source>
</evidence>
<dbReference type="InterPro" id="IPR008211">
    <property type="entry name" value="Laminin_N"/>
</dbReference>
<dbReference type="CTD" id="3914"/>
<dbReference type="InterPro" id="IPR050440">
    <property type="entry name" value="Laminin/Netrin_ECM"/>
</dbReference>
<keyword evidence="9 12" id="KW-1015">Disulfide bond</keyword>
<feature type="disulfide bond" evidence="12">
    <location>
        <begin position="422"/>
        <end position="434"/>
    </location>
</feature>
<keyword evidence="7" id="KW-0130">Cell adhesion</keyword>
<dbReference type="KEGG" id="hcq:109514514"/>
<dbReference type="Gene3D" id="2.10.25.10">
    <property type="entry name" value="Laminin"/>
    <property type="match status" value="4"/>
</dbReference>
<dbReference type="Proteomes" id="UP000264820">
    <property type="component" value="Unplaced"/>
</dbReference>
<keyword evidence="5" id="KW-0677">Repeat</keyword>
<evidence type="ECO:0000259" key="17">
    <source>
        <dbReference type="PROSITE" id="PS51117"/>
    </source>
</evidence>
<evidence type="ECO:0000256" key="6">
    <source>
        <dbReference type="ARBA" id="ARBA00022869"/>
    </source>
</evidence>
<dbReference type="InterPro" id="IPR056863">
    <property type="entry name" value="LMN_ATRN_NET-like_EGF"/>
</dbReference>
<feature type="domain" description="Laminin EGF-like" evidence="16">
    <location>
        <begin position="307"/>
        <end position="369"/>
    </location>
</feature>
<dbReference type="InterPro" id="IPR002049">
    <property type="entry name" value="LE_dom"/>
</dbReference>
<dbReference type="GO" id="GO:0007411">
    <property type="term" value="P:axon guidance"/>
    <property type="evidence" value="ECO:0007669"/>
    <property type="project" value="TreeGrafter"/>
</dbReference>
<proteinExistence type="predicted"/>
<dbReference type="InterPro" id="IPR000742">
    <property type="entry name" value="EGF"/>
</dbReference>
<dbReference type="STRING" id="109280.ENSHCOP00000003668"/>
<feature type="domain" description="Laminin EGF-like" evidence="16">
    <location>
        <begin position="478"/>
        <end position="518"/>
    </location>
</feature>
<feature type="region of interest" description="Disordered" evidence="14">
    <location>
        <begin position="1036"/>
        <end position="1055"/>
    </location>
</feature>
<dbReference type="SUPFAM" id="SSF57196">
    <property type="entry name" value="EGF/Laminin"/>
    <property type="match status" value="5"/>
</dbReference>
<dbReference type="GO" id="GO:0009888">
    <property type="term" value="P:tissue development"/>
    <property type="evidence" value="ECO:0007669"/>
    <property type="project" value="TreeGrafter"/>
</dbReference>
<evidence type="ECO:0000256" key="9">
    <source>
        <dbReference type="ARBA" id="ARBA00023157"/>
    </source>
</evidence>
<feature type="signal peptide" evidence="15">
    <location>
        <begin position="1"/>
        <end position="16"/>
    </location>
</feature>
<dbReference type="GO" id="GO:0043256">
    <property type="term" value="C:laminin complex"/>
    <property type="evidence" value="ECO:0007669"/>
    <property type="project" value="TreeGrafter"/>
</dbReference>
<organism evidence="18 19">
    <name type="scientific">Hippocampus comes</name>
    <name type="common">Tiger tail seahorse</name>
    <dbReference type="NCBI Taxonomy" id="109280"/>
    <lineage>
        <taxon>Eukaryota</taxon>
        <taxon>Metazoa</taxon>
        <taxon>Chordata</taxon>
        <taxon>Craniata</taxon>
        <taxon>Vertebrata</taxon>
        <taxon>Euteleostomi</taxon>
        <taxon>Actinopterygii</taxon>
        <taxon>Neopterygii</taxon>
        <taxon>Teleostei</taxon>
        <taxon>Neoteleostei</taxon>
        <taxon>Acanthomorphata</taxon>
        <taxon>Syngnathiaria</taxon>
        <taxon>Syngnathiformes</taxon>
        <taxon>Syngnathoidei</taxon>
        <taxon>Syngnathidae</taxon>
        <taxon>Hippocampus</taxon>
    </lineage>
</organism>
<protein>
    <submittedName>
        <fullName evidence="18">Laminin subunit beta 3</fullName>
    </submittedName>
</protein>
<dbReference type="GO" id="GO:0070831">
    <property type="term" value="P:basement membrane assembly"/>
    <property type="evidence" value="ECO:0007669"/>
    <property type="project" value="TreeGrafter"/>
</dbReference>
<evidence type="ECO:0000256" key="10">
    <source>
        <dbReference type="ARBA" id="ARBA00023180"/>
    </source>
</evidence>
<dbReference type="PRINTS" id="PR00011">
    <property type="entry name" value="EGFLAMININ"/>
</dbReference>
<evidence type="ECO:0000256" key="1">
    <source>
        <dbReference type="ARBA" id="ARBA00004302"/>
    </source>
</evidence>
<feature type="disulfide bond" evidence="12">
    <location>
        <begin position="337"/>
        <end position="346"/>
    </location>
</feature>
<keyword evidence="11 12" id="KW-0424">Laminin EGF-like domain</keyword>
<evidence type="ECO:0000256" key="4">
    <source>
        <dbReference type="ARBA" id="ARBA00022729"/>
    </source>
</evidence>
<feature type="disulfide bond" evidence="12">
    <location>
        <begin position="443"/>
        <end position="452"/>
    </location>
</feature>
<keyword evidence="10" id="KW-0325">Glycoprotein</keyword>
<reference evidence="18" key="2">
    <citation type="submission" date="2025-09" db="UniProtKB">
        <authorList>
            <consortium name="Ensembl"/>
        </authorList>
    </citation>
    <scope>IDENTIFICATION</scope>
</reference>
<dbReference type="Gene3D" id="1.20.120.330">
    <property type="entry name" value="Nucleotidyltransferases domain 2"/>
    <property type="match status" value="1"/>
</dbReference>
<dbReference type="Ensembl" id="ENSHCOT00000008356.1">
    <property type="protein sequence ID" value="ENSHCOP00000003668.1"/>
    <property type="gene ID" value="ENSHCOG00000005030.1"/>
</dbReference>
<dbReference type="Gene3D" id="2.170.300.10">
    <property type="entry name" value="Tie2 ligand-binding domain superfamily"/>
    <property type="match status" value="1"/>
</dbReference>
<feature type="disulfide bond" evidence="12">
    <location>
        <begin position="392"/>
        <end position="401"/>
    </location>
</feature>
<keyword evidence="4 15" id="KW-0732">Signal</keyword>
<dbReference type="GO" id="GO:0009887">
    <property type="term" value="P:animal organ morphogenesis"/>
    <property type="evidence" value="ECO:0007669"/>
    <property type="project" value="TreeGrafter"/>
</dbReference>
<evidence type="ECO:0000259" key="16">
    <source>
        <dbReference type="PROSITE" id="PS50027"/>
    </source>
</evidence>
<evidence type="ECO:0000256" key="7">
    <source>
        <dbReference type="ARBA" id="ARBA00022889"/>
    </source>
</evidence>
<dbReference type="GeneID" id="109514514"/>
<dbReference type="RefSeq" id="XP_019723249.1">
    <property type="nucleotide sequence ID" value="XM_019867690.1"/>
</dbReference>
<dbReference type="RefSeq" id="XP_019723248.1">
    <property type="nucleotide sequence ID" value="XM_019867689.1"/>
</dbReference>
<feature type="compositionally biased region" description="Acidic residues" evidence="14">
    <location>
        <begin position="1037"/>
        <end position="1054"/>
    </location>
</feature>
<feature type="domain" description="Laminin EGF-like" evidence="16">
    <location>
        <begin position="422"/>
        <end position="475"/>
    </location>
</feature>
<keyword evidence="8 13" id="KW-0175">Coiled coil</keyword>
<feature type="chain" id="PRO_5018613509" evidence="15">
    <location>
        <begin position="17"/>
        <end position="1158"/>
    </location>
</feature>
<reference evidence="18" key="1">
    <citation type="submission" date="2025-08" db="UniProtKB">
        <authorList>
            <consortium name="Ensembl"/>
        </authorList>
    </citation>
    <scope>IDENTIFICATION</scope>
</reference>
<dbReference type="AlphaFoldDB" id="A0A3Q2XH12"/>
<dbReference type="Gene3D" id="1.20.120.20">
    <property type="entry name" value="Apolipoprotein"/>
    <property type="match status" value="1"/>
</dbReference>